<dbReference type="EMBL" id="JBBPBN010000014">
    <property type="protein sequence ID" value="KAK9024970.1"/>
    <property type="molecule type" value="Genomic_DNA"/>
</dbReference>
<keyword evidence="2" id="KW-1133">Transmembrane helix</keyword>
<evidence type="ECO:0000256" key="1">
    <source>
        <dbReference type="SAM" id="MobiDB-lite"/>
    </source>
</evidence>
<proteinExistence type="predicted"/>
<evidence type="ECO:0000313" key="4">
    <source>
        <dbReference type="Proteomes" id="UP001396334"/>
    </source>
</evidence>
<accession>A0ABR2SIB6</accession>
<keyword evidence="4" id="KW-1185">Reference proteome</keyword>
<gene>
    <name evidence="3" type="ORF">V6N11_064872</name>
</gene>
<keyword evidence="2" id="KW-0812">Transmembrane</keyword>
<dbReference type="Proteomes" id="UP001396334">
    <property type="component" value="Unassembled WGS sequence"/>
</dbReference>
<organism evidence="3 4">
    <name type="scientific">Hibiscus sabdariffa</name>
    <name type="common">roselle</name>
    <dbReference type="NCBI Taxonomy" id="183260"/>
    <lineage>
        <taxon>Eukaryota</taxon>
        <taxon>Viridiplantae</taxon>
        <taxon>Streptophyta</taxon>
        <taxon>Embryophyta</taxon>
        <taxon>Tracheophyta</taxon>
        <taxon>Spermatophyta</taxon>
        <taxon>Magnoliopsida</taxon>
        <taxon>eudicotyledons</taxon>
        <taxon>Gunneridae</taxon>
        <taxon>Pentapetalae</taxon>
        <taxon>rosids</taxon>
        <taxon>malvids</taxon>
        <taxon>Malvales</taxon>
        <taxon>Malvaceae</taxon>
        <taxon>Malvoideae</taxon>
        <taxon>Hibiscus</taxon>
    </lineage>
</organism>
<comment type="caution">
    <text evidence="3">The sequence shown here is derived from an EMBL/GenBank/DDBJ whole genome shotgun (WGS) entry which is preliminary data.</text>
</comment>
<evidence type="ECO:0000313" key="3">
    <source>
        <dbReference type="EMBL" id="KAK9024970.1"/>
    </source>
</evidence>
<reference evidence="3 4" key="1">
    <citation type="journal article" date="2024" name="G3 (Bethesda)">
        <title>Genome assembly of Hibiscus sabdariffa L. provides insights into metabolisms of medicinal natural products.</title>
        <authorList>
            <person name="Kim T."/>
        </authorList>
    </citation>
    <scope>NUCLEOTIDE SEQUENCE [LARGE SCALE GENOMIC DNA]</scope>
    <source>
        <strain evidence="3">TK-2024</strain>
        <tissue evidence="3">Old leaves</tissue>
    </source>
</reference>
<feature type="transmembrane region" description="Helical" evidence="2">
    <location>
        <begin position="15"/>
        <end position="36"/>
    </location>
</feature>
<feature type="region of interest" description="Disordered" evidence="1">
    <location>
        <begin position="164"/>
        <end position="188"/>
    </location>
</feature>
<keyword evidence="2" id="KW-0472">Membrane</keyword>
<name>A0ABR2SIB6_9ROSI</name>
<feature type="transmembrane region" description="Helical" evidence="2">
    <location>
        <begin position="48"/>
        <end position="67"/>
    </location>
</feature>
<protein>
    <submittedName>
        <fullName evidence="3">Uncharacterized protein</fullName>
    </submittedName>
</protein>
<sequence length="378" mass="39844">MLFVLGCLEKCADPIVFPFASYFPAVAGGYSIFFGLDEWSLIIIRHAGVLPLRLVVVMVAAVVTGVASPSAGACFLRFWAMEPSGMSAASGCALCSIGVCQSKMSFSALVEKCISSVLPACADGSAGGMGWVAAERLAGCLASIRCSWFHSWRIWNGTASSEWAGGEDGGGDGAASSEWAGGGDDAEPKEASACSEAGEVGMAIWMGTTSGTSIFRIYSFLVQPVFSRVYLSTGCVAPSWYGQQWHEIALDKCVPQFCLGLEVWAADGFGIFALNIPLGALLAQLILNCVKIFILKDVDKLIDAGAVVGQISSGWLSSKAKPAEVEQPLVDYVLQAVIFQAVVKEKPLFFPSVFGSNYFVMAFSNCCTAKSGRHAFGG</sequence>
<evidence type="ECO:0000256" key="2">
    <source>
        <dbReference type="SAM" id="Phobius"/>
    </source>
</evidence>